<gene>
    <name evidence="1" type="ORF">GCM10023351_18800</name>
</gene>
<evidence type="ECO:0000313" key="1">
    <source>
        <dbReference type="EMBL" id="GAA4774639.1"/>
    </source>
</evidence>
<dbReference type="Proteomes" id="UP001501645">
    <property type="component" value="Unassembled WGS sequence"/>
</dbReference>
<dbReference type="InterPro" id="IPR058154">
    <property type="entry name" value="Bxb1_TTP-like"/>
</dbReference>
<sequence>MPVNSDNARIYGSDLDMVYLAPVGTPFPTDLAAPGSPWQAVGWLHTDGITETPTGSRTSIRGHQGNRVVRTRMEEPGTQIAFVALEDTPLTRGMRYDVKSSTTTSGVRREVRGAGQKITRWAAIIDKFDSDFEGVQDRDEIPRFEVAPDGDRVFVNNDIAAFPFLGEIVGDYENVSQGPEA</sequence>
<dbReference type="EMBL" id="BAABKO010000003">
    <property type="protein sequence ID" value="GAA4774639.1"/>
    <property type="molecule type" value="Genomic_DNA"/>
</dbReference>
<name>A0ABP9A5P0_9MICO</name>
<reference evidence="2" key="1">
    <citation type="journal article" date="2019" name="Int. J. Syst. Evol. Microbiol.">
        <title>The Global Catalogue of Microorganisms (GCM) 10K type strain sequencing project: providing services to taxonomists for standard genome sequencing and annotation.</title>
        <authorList>
            <consortium name="The Broad Institute Genomics Platform"/>
            <consortium name="The Broad Institute Genome Sequencing Center for Infectious Disease"/>
            <person name="Wu L."/>
            <person name="Ma J."/>
        </authorList>
    </citation>
    <scope>NUCLEOTIDE SEQUENCE [LARGE SCALE GENOMIC DNA]</scope>
    <source>
        <strain evidence="2">JCM 18537</strain>
    </source>
</reference>
<dbReference type="Pfam" id="PF25681">
    <property type="entry name" value="Phage_TTP_17"/>
    <property type="match status" value="1"/>
</dbReference>
<keyword evidence="2" id="KW-1185">Reference proteome</keyword>
<evidence type="ECO:0000313" key="2">
    <source>
        <dbReference type="Proteomes" id="UP001501645"/>
    </source>
</evidence>
<comment type="caution">
    <text evidence="1">The sequence shown here is derived from an EMBL/GenBank/DDBJ whole genome shotgun (WGS) entry which is preliminary data.</text>
</comment>
<protein>
    <submittedName>
        <fullName evidence="1">Uncharacterized protein</fullName>
    </submittedName>
</protein>
<proteinExistence type="predicted"/>
<accession>A0ABP9A5P0</accession>
<organism evidence="1 2">
    <name type="scientific">Microbacterium gilvum</name>
    <dbReference type="NCBI Taxonomy" id="1336204"/>
    <lineage>
        <taxon>Bacteria</taxon>
        <taxon>Bacillati</taxon>
        <taxon>Actinomycetota</taxon>
        <taxon>Actinomycetes</taxon>
        <taxon>Micrococcales</taxon>
        <taxon>Microbacteriaceae</taxon>
        <taxon>Microbacterium</taxon>
    </lineage>
</organism>